<dbReference type="InterPro" id="IPR050640">
    <property type="entry name" value="Bact_2-comp_sensor_kinase"/>
</dbReference>
<dbReference type="RefSeq" id="WP_142529542.1">
    <property type="nucleotide sequence ID" value="NZ_CBCSJO010000009.1"/>
</dbReference>
<dbReference type="InterPro" id="IPR010559">
    <property type="entry name" value="Sig_transdc_His_kin_internal"/>
</dbReference>
<keyword evidence="2" id="KW-0472">Membrane</keyword>
<dbReference type="SUPFAM" id="SSF81901">
    <property type="entry name" value="HCP-like"/>
    <property type="match status" value="1"/>
</dbReference>
<evidence type="ECO:0000259" key="3">
    <source>
        <dbReference type="Pfam" id="PF06580"/>
    </source>
</evidence>
<keyword evidence="2" id="KW-1133">Transmembrane helix</keyword>
<sequence length="573" mass="65665">MRTFFIAVILFCNFDIQAQPNKAHLSELHHFTIADSLIQLKKFDQASATLRNILNKGKAAHDKVTMAKAYSLIGNIFLMQRNPDKALQNYFLSLDEYQAANDPAGLAKVYTNVGTVYSILKELPKAREYYLKALSSNKTENLDRLKTTVNLAGVYAELKEKKLAVNTFNKGISLARKLNNLPLEAVLRTNLSNYFIEEKDWNSAILNARNSLAIRSGLKQPASVITLNNLGYALVQTKQYKEGINCYDTALKSANPQERKQLYFNLYHAHKSLANLPKALKYLEQYDTVKDSLSKLNYEQKVAEITANYESLKKQGRINNLEHENIRQKKQLRQQLFLIIAGVLIILLVSVLIYLRVKNYSIKEALEKSQIKRQLLLLQLNPHFIFNALQSVQRFIYLKDQEQSMEYLNSFSKLIRLTLENSDKDLIALDEEIEILDNYLHLQQLNHHPGFTYEINVNPNIETENIEIPVMLLQPFVENAVVHGLKDHQNGKIRIVIKQKSDGIHIFIMDNGPGADFTGEHANNKMHRSMATDILNQRILEFNREKTNYVTLRVGTQQDIDYPGTAVHLHIAI</sequence>
<dbReference type="GO" id="GO:0000155">
    <property type="term" value="F:phosphorelay sensor kinase activity"/>
    <property type="evidence" value="ECO:0007669"/>
    <property type="project" value="InterPro"/>
</dbReference>
<accession>A0A521EVU9</accession>
<dbReference type="Pfam" id="PF06580">
    <property type="entry name" value="His_kinase"/>
    <property type="match status" value="1"/>
</dbReference>
<dbReference type="SUPFAM" id="SSF55874">
    <property type="entry name" value="ATPase domain of HSP90 chaperone/DNA topoisomerase II/histidine kinase"/>
    <property type="match status" value="1"/>
</dbReference>
<dbReference type="SMART" id="SM00028">
    <property type="entry name" value="TPR"/>
    <property type="match status" value="5"/>
</dbReference>
<reference evidence="4 5" key="1">
    <citation type="submission" date="2017-05" db="EMBL/GenBank/DDBJ databases">
        <authorList>
            <person name="Varghese N."/>
            <person name="Submissions S."/>
        </authorList>
    </citation>
    <scope>NUCLEOTIDE SEQUENCE [LARGE SCALE GENOMIC DNA]</scope>
    <source>
        <strain evidence="4 5">DSM 19036</strain>
    </source>
</reference>
<dbReference type="Pfam" id="PF13181">
    <property type="entry name" value="TPR_8"/>
    <property type="match status" value="2"/>
</dbReference>
<feature type="repeat" description="TPR" evidence="1">
    <location>
        <begin position="107"/>
        <end position="140"/>
    </location>
</feature>
<proteinExistence type="predicted"/>
<dbReference type="PANTHER" id="PTHR34220:SF7">
    <property type="entry name" value="SENSOR HISTIDINE KINASE YPDA"/>
    <property type="match status" value="1"/>
</dbReference>
<dbReference type="EMBL" id="FXTN01000009">
    <property type="protein sequence ID" value="SMO87220.1"/>
    <property type="molecule type" value="Genomic_DNA"/>
</dbReference>
<dbReference type="Pfam" id="PF13424">
    <property type="entry name" value="TPR_12"/>
    <property type="match status" value="1"/>
</dbReference>
<feature type="transmembrane region" description="Helical" evidence="2">
    <location>
        <begin position="336"/>
        <end position="355"/>
    </location>
</feature>
<keyword evidence="2" id="KW-0812">Transmembrane</keyword>
<dbReference type="Proteomes" id="UP000320300">
    <property type="component" value="Unassembled WGS sequence"/>
</dbReference>
<dbReference type="OrthoDB" id="6190788at2"/>
<organism evidence="4 5">
    <name type="scientific">Pedobacter westerhofensis</name>
    <dbReference type="NCBI Taxonomy" id="425512"/>
    <lineage>
        <taxon>Bacteria</taxon>
        <taxon>Pseudomonadati</taxon>
        <taxon>Bacteroidota</taxon>
        <taxon>Sphingobacteriia</taxon>
        <taxon>Sphingobacteriales</taxon>
        <taxon>Sphingobacteriaceae</taxon>
        <taxon>Pedobacter</taxon>
    </lineage>
</organism>
<dbReference type="Gene3D" id="1.25.40.10">
    <property type="entry name" value="Tetratricopeptide repeat domain"/>
    <property type="match status" value="2"/>
</dbReference>
<keyword evidence="1" id="KW-0802">TPR repeat</keyword>
<evidence type="ECO:0000256" key="1">
    <source>
        <dbReference type="PROSITE-ProRule" id="PRU00339"/>
    </source>
</evidence>
<name>A0A521EVU9_9SPHI</name>
<dbReference type="PROSITE" id="PS50005">
    <property type="entry name" value="TPR"/>
    <property type="match status" value="1"/>
</dbReference>
<dbReference type="InterPro" id="IPR036890">
    <property type="entry name" value="HATPase_C_sf"/>
</dbReference>
<protein>
    <submittedName>
        <fullName evidence="4">Tetratricopeptide repeat-containing protein</fullName>
    </submittedName>
</protein>
<feature type="domain" description="Signal transduction histidine kinase internal region" evidence="3">
    <location>
        <begin position="374"/>
        <end position="446"/>
    </location>
</feature>
<dbReference type="GO" id="GO:0016020">
    <property type="term" value="C:membrane"/>
    <property type="evidence" value="ECO:0007669"/>
    <property type="project" value="InterPro"/>
</dbReference>
<evidence type="ECO:0000256" key="2">
    <source>
        <dbReference type="SAM" id="Phobius"/>
    </source>
</evidence>
<dbReference type="Gene3D" id="3.30.565.10">
    <property type="entry name" value="Histidine kinase-like ATPase, C-terminal domain"/>
    <property type="match status" value="1"/>
</dbReference>
<gene>
    <name evidence="4" type="ORF">SAMN06265348_109122</name>
</gene>
<evidence type="ECO:0000313" key="4">
    <source>
        <dbReference type="EMBL" id="SMO87220.1"/>
    </source>
</evidence>
<keyword evidence="5" id="KW-1185">Reference proteome</keyword>
<dbReference type="PANTHER" id="PTHR34220">
    <property type="entry name" value="SENSOR HISTIDINE KINASE YPDA"/>
    <property type="match status" value="1"/>
</dbReference>
<dbReference type="InterPro" id="IPR011990">
    <property type="entry name" value="TPR-like_helical_dom_sf"/>
</dbReference>
<evidence type="ECO:0000313" key="5">
    <source>
        <dbReference type="Proteomes" id="UP000320300"/>
    </source>
</evidence>
<dbReference type="AlphaFoldDB" id="A0A521EVU9"/>
<dbReference type="InterPro" id="IPR019734">
    <property type="entry name" value="TPR_rpt"/>
</dbReference>